<protein>
    <recommendedName>
        <fullName evidence="2">Decapping nuclease</fullName>
        <ecNumber evidence="2">3.6.1.-</ecNumber>
    </recommendedName>
</protein>
<dbReference type="PANTHER" id="PTHR12395:SF9">
    <property type="entry name" value="DECAPPING AND EXORIBONUCLEASE PROTEIN"/>
    <property type="match status" value="1"/>
</dbReference>
<keyword evidence="5" id="KW-1185">Reference proteome</keyword>
<dbReference type="GO" id="GO:0000166">
    <property type="term" value="F:nucleotide binding"/>
    <property type="evidence" value="ECO:0007669"/>
    <property type="project" value="UniProtKB-KW"/>
</dbReference>
<dbReference type="Pfam" id="PF08652">
    <property type="entry name" value="RAI1"/>
    <property type="match status" value="1"/>
</dbReference>
<dbReference type="GO" id="GO:0000956">
    <property type="term" value="P:nuclear-transcribed mRNA catabolic process"/>
    <property type="evidence" value="ECO:0007669"/>
    <property type="project" value="TreeGrafter"/>
</dbReference>
<evidence type="ECO:0000313" key="5">
    <source>
        <dbReference type="Proteomes" id="UP000790347"/>
    </source>
</evidence>
<comment type="subcellular location">
    <subcellularLocation>
        <location evidence="2">Nucleus</location>
    </subcellularLocation>
</comment>
<gene>
    <name evidence="4" type="ORF">DERF_003386</name>
</gene>
<sequence>MSPLKELQDTNYEDLPNLEPNFIDYRVNSASFRKPEKIGHFSSDLYKKNRTREMRFDESNLSYLDLPQSLDYLQLDLTEGYDRFKHINWANPSIDKLDEMLKWILKNRHLLESGNQAKPLDFDFITQRGVFTRIMCTPIVSDEWHIGFSKFKGTIYICPFFNDHDENESNFERLNMASYGGYRFEHYITKSKHQDTRMYDNNFSPTLHEYSALLKSKIHSMANRNGYHSLLYVAEIDCLEDKEQDSTRMENFVEIKTTSKINSHIQDENFHRYKSCKWWAQSKLVAIDRIICGYKENNLTTVTSIETLYVDDIARRAFRIWDYRDCWNFLDHFLTYVQNLLKNENDPSKVFLFSKERNSSTITCKKVLYSGNLLIIPDWYVNAFKCKEKRIKCEMNTIIIITVEHINILHPEQCGSCS</sequence>
<dbReference type="Proteomes" id="UP000790347">
    <property type="component" value="Unassembled WGS sequence"/>
</dbReference>
<dbReference type="GO" id="GO:0034353">
    <property type="term" value="F:mRNA 5'-diphosphatase activity"/>
    <property type="evidence" value="ECO:0007669"/>
    <property type="project" value="TreeGrafter"/>
</dbReference>
<comment type="similarity">
    <text evidence="1 2">Belongs to the DXO/Dom3Z family.</text>
</comment>
<feature type="domain" description="RAI1-like" evidence="3">
    <location>
        <begin position="33"/>
        <end position="381"/>
    </location>
</feature>
<reference evidence="4" key="1">
    <citation type="submission" date="2013-05" db="EMBL/GenBank/DDBJ databases">
        <authorList>
            <person name="Yim A.K.Y."/>
            <person name="Chan T.F."/>
            <person name="Ji K.M."/>
            <person name="Liu X.Y."/>
            <person name="Zhou J.W."/>
            <person name="Li R.Q."/>
            <person name="Yang K.Y."/>
            <person name="Li J."/>
            <person name="Li M."/>
            <person name="Law P.T.W."/>
            <person name="Wu Y.L."/>
            <person name="Cai Z.L."/>
            <person name="Qin H."/>
            <person name="Bao Y."/>
            <person name="Leung R.K.K."/>
            <person name="Ng P.K.S."/>
            <person name="Zou J."/>
            <person name="Zhong X.J."/>
            <person name="Ran P.X."/>
            <person name="Zhong N.S."/>
            <person name="Liu Z.G."/>
            <person name="Tsui S.K.W."/>
        </authorList>
    </citation>
    <scope>NUCLEOTIDE SEQUENCE</scope>
    <source>
        <strain evidence="4">Derf</strain>
        <tissue evidence="4">Whole organism</tissue>
    </source>
</reference>
<dbReference type="EMBL" id="ASGP02000001">
    <property type="protein sequence ID" value="KAH9529505.1"/>
    <property type="molecule type" value="Genomic_DNA"/>
</dbReference>
<dbReference type="EC" id="3.6.1.-" evidence="2"/>
<evidence type="ECO:0000259" key="3">
    <source>
        <dbReference type="Pfam" id="PF08652"/>
    </source>
</evidence>
<dbReference type="AlphaFoldDB" id="A0A922IE48"/>
<comment type="function">
    <text evidence="2">Decapping enzyme for NAD-capped RNAs: specifically hydrolyzes the nicotinamide adenine dinucleotide (NAD) cap from a subset of RNAs by removing the entire NAD moiety from the 5'-end of an NAD-capped RNA.</text>
</comment>
<keyword evidence="2" id="KW-0540">Nuclease</keyword>
<accession>A0A922IE48</accession>
<dbReference type="PANTHER" id="PTHR12395">
    <property type="entry name" value="DOM-3 RELATED"/>
    <property type="match status" value="1"/>
</dbReference>
<dbReference type="GO" id="GO:0004518">
    <property type="term" value="F:nuclease activity"/>
    <property type="evidence" value="ECO:0007669"/>
    <property type="project" value="UniProtKB-KW"/>
</dbReference>
<keyword evidence="2" id="KW-0694">RNA-binding</keyword>
<dbReference type="InterPro" id="IPR013961">
    <property type="entry name" value="RAI1"/>
</dbReference>
<comment type="caution">
    <text evidence="4">The sequence shown here is derived from an EMBL/GenBank/DDBJ whole genome shotgun (WGS) entry which is preliminary data.</text>
</comment>
<keyword evidence="2" id="KW-0479">Metal-binding</keyword>
<dbReference type="GO" id="GO:0005634">
    <property type="term" value="C:nucleus"/>
    <property type="evidence" value="ECO:0007669"/>
    <property type="project" value="UniProtKB-SubCell"/>
</dbReference>
<evidence type="ECO:0000256" key="2">
    <source>
        <dbReference type="RuleBase" id="RU367113"/>
    </source>
</evidence>
<keyword evidence="2" id="KW-0547">Nucleotide-binding</keyword>
<dbReference type="GO" id="GO:0005829">
    <property type="term" value="C:cytosol"/>
    <property type="evidence" value="ECO:0007669"/>
    <property type="project" value="TreeGrafter"/>
</dbReference>
<comment type="cofactor">
    <cofactor evidence="2">
        <name>a divalent metal cation</name>
        <dbReference type="ChEBI" id="CHEBI:60240"/>
    </cofactor>
</comment>
<evidence type="ECO:0000256" key="1">
    <source>
        <dbReference type="ARBA" id="ARBA00006562"/>
    </source>
</evidence>
<keyword evidence="2" id="KW-0539">Nucleus</keyword>
<dbReference type="GO" id="GO:0003723">
    <property type="term" value="F:RNA binding"/>
    <property type="evidence" value="ECO:0007669"/>
    <property type="project" value="UniProtKB-KW"/>
</dbReference>
<organism evidence="4 5">
    <name type="scientific">Dermatophagoides farinae</name>
    <name type="common">American house dust mite</name>
    <dbReference type="NCBI Taxonomy" id="6954"/>
    <lineage>
        <taxon>Eukaryota</taxon>
        <taxon>Metazoa</taxon>
        <taxon>Ecdysozoa</taxon>
        <taxon>Arthropoda</taxon>
        <taxon>Chelicerata</taxon>
        <taxon>Arachnida</taxon>
        <taxon>Acari</taxon>
        <taxon>Acariformes</taxon>
        <taxon>Sarcoptiformes</taxon>
        <taxon>Astigmata</taxon>
        <taxon>Psoroptidia</taxon>
        <taxon>Analgoidea</taxon>
        <taxon>Pyroglyphidae</taxon>
        <taxon>Dermatophagoidinae</taxon>
        <taxon>Dermatophagoides</taxon>
    </lineage>
</organism>
<dbReference type="InterPro" id="IPR039039">
    <property type="entry name" value="RAI1-like_fam"/>
</dbReference>
<proteinExistence type="inferred from homology"/>
<evidence type="ECO:0000313" key="4">
    <source>
        <dbReference type="EMBL" id="KAH9529505.1"/>
    </source>
</evidence>
<dbReference type="GO" id="GO:0110155">
    <property type="term" value="P:NAD-cap decapping"/>
    <property type="evidence" value="ECO:0007669"/>
    <property type="project" value="TreeGrafter"/>
</dbReference>
<dbReference type="GO" id="GO:0046872">
    <property type="term" value="F:metal ion binding"/>
    <property type="evidence" value="ECO:0007669"/>
    <property type="project" value="UniProtKB-KW"/>
</dbReference>
<reference evidence="4" key="2">
    <citation type="journal article" date="2022" name="Res Sq">
        <title>Comparative Genomics Reveals Insights into the Divergent Evolution of Astigmatic Mites and Household Pest Adaptations.</title>
        <authorList>
            <person name="Xiong Q."/>
            <person name="Wan A.T.-Y."/>
            <person name="Liu X.-Y."/>
            <person name="Fung C.S.-H."/>
            <person name="Xiao X."/>
            <person name="Malainual N."/>
            <person name="Hou J."/>
            <person name="Wang L."/>
            <person name="Wang M."/>
            <person name="Yang K."/>
            <person name="Cui Y."/>
            <person name="Leung E."/>
            <person name="Nong W."/>
            <person name="Shin S.-K."/>
            <person name="Au S."/>
            <person name="Jeong K.Y."/>
            <person name="Chew F.T."/>
            <person name="Hui J."/>
            <person name="Leung T.F."/>
            <person name="Tungtrongchitr A."/>
            <person name="Zhong N."/>
            <person name="Liu Z."/>
            <person name="Tsui S."/>
        </authorList>
    </citation>
    <scope>NUCLEOTIDE SEQUENCE</scope>
    <source>
        <strain evidence="4">Derf</strain>
        <tissue evidence="4">Whole organism</tissue>
    </source>
</reference>
<name>A0A922IE48_DERFA</name>
<keyword evidence="2" id="KW-0378">Hydrolase</keyword>